<protein>
    <submittedName>
        <fullName evidence="1">Uncharacterized protein</fullName>
    </submittedName>
</protein>
<name>A0A9P5ZQF5_PLEER</name>
<evidence type="ECO:0000313" key="2">
    <source>
        <dbReference type="Proteomes" id="UP000807025"/>
    </source>
</evidence>
<dbReference type="AlphaFoldDB" id="A0A9P5ZQF5"/>
<comment type="caution">
    <text evidence="1">The sequence shown here is derived from an EMBL/GenBank/DDBJ whole genome shotgun (WGS) entry which is preliminary data.</text>
</comment>
<dbReference type="EMBL" id="MU154652">
    <property type="protein sequence ID" value="KAF9489991.1"/>
    <property type="molecule type" value="Genomic_DNA"/>
</dbReference>
<reference evidence="1" key="1">
    <citation type="submission" date="2020-11" db="EMBL/GenBank/DDBJ databases">
        <authorList>
            <consortium name="DOE Joint Genome Institute"/>
            <person name="Ahrendt S."/>
            <person name="Riley R."/>
            <person name="Andreopoulos W."/>
            <person name="Labutti K."/>
            <person name="Pangilinan J."/>
            <person name="Ruiz-Duenas F.J."/>
            <person name="Barrasa J.M."/>
            <person name="Sanchez-Garcia M."/>
            <person name="Camarero S."/>
            <person name="Miyauchi S."/>
            <person name="Serrano A."/>
            <person name="Linde D."/>
            <person name="Babiker R."/>
            <person name="Drula E."/>
            <person name="Ayuso-Fernandez I."/>
            <person name="Pacheco R."/>
            <person name="Padilla G."/>
            <person name="Ferreira P."/>
            <person name="Barriuso J."/>
            <person name="Kellner H."/>
            <person name="Castanera R."/>
            <person name="Alfaro M."/>
            <person name="Ramirez L."/>
            <person name="Pisabarro A.G."/>
            <person name="Kuo A."/>
            <person name="Tritt A."/>
            <person name="Lipzen A."/>
            <person name="He G."/>
            <person name="Yan M."/>
            <person name="Ng V."/>
            <person name="Cullen D."/>
            <person name="Martin F."/>
            <person name="Rosso M.-N."/>
            <person name="Henrissat B."/>
            <person name="Hibbett D."/>
            <person name="Martinez A.T."/>
            <person name="Grigoriev I.V."/>
        </authorList>
    </citation>
    <scope>NUCLEOTIDE SEQUENCE</scope>
    <source>
        <strain evidence="1">ATCC 90797</strain>
    </source>
</reference>
<evidence type="ECO:0000313" key="1">
    <source>
        <dbReference type="EMBL" id="KAF9489991.1"/>
    </source>
</evidence>
<organism evidence="1 2">
    <name type="scientific">Pleurotus eryngii</name>
    <name type="common">Boletus of the steppes</name>
    <dbReference type="NCBI Taxonomy" id="5323"/>
    <lineage>
        <taxon>Eukaryota</taxon>
        <taxon>Fungi</taxon>
        <taxon>Dikarya</taxon>
        <taxon>Basidiomycota</taxon>
        <taxon>Agaricomycotina</taxon>
        <taxon>Agaricomycetes</taxon>
        <taxon>Agaricomycetidae</taxon>
        <taxon>Agaricales</taxon>
        <taxon>Pleurotineae</taxon>
        <taxon>Pleurotaceae</taxon>
        <taxon>Pleurotus</taxon>
    </lineage>
</organism>
<accession>A0A9P5ZQF5</accession>
<keyword evidence="2" id="KW-1185">Reference proteome</keyword>
<sequence>MHFCWVCDLSRSSVRTDCSTSQAPTTVLCLLKSWSRGHGWQPYRIHHEGRPRHAIASSIRSEENARHTRAIHSNFLVIHAMECTPFKPALGLKDGTPWIMQRGSST</sequence>
<proteinExistence type="predicted"/>
<gene>
    <name evidence="1" type="ORF">BDN71DRAFT_1455245</name>
</gene>
<dbReference type="Proteomes" id="UP000807025">
    <property type="component" value="Unassembled WGS sequence"/>
</dbReference>